<feature type="transmembrane region" description="Helical" evidence="1">
    <location>
        <begin position="68"/>
        <end position="91"/>
    </location>
</feature>
<keyword evidence="3" id="KW-1185">Reference proteome</keyword>
<protein>
    <submittedName>
        <fullName evidence="2">Glutamate:sodium symporter</fullName>
    </submittedName>
</protein>
<name>A0ABY7QUG7_9FIRM</name>
<dbReference type="Pfam" id="PF03616">
    <property type="entry name" value="Glt_symporter"/>
    <property type="match status" value="1"/>
</dbReference>
<evidence type="ECO:0000313" key="3">
    <source>
        <dbReference type="Proteomes" id="UP001210339"/>
    </source>
</evidence>
<dbReference type="Proteomes" id="UP001210339">
    <property type="component" value="Chromosome"/>
</dbReference>
<feature type="transmembrane region" description="Helical" evidence="1">
    <location>
        <begin position="275"/>
        <end position="297"/>
    </location>
</feature>
<dbReference type="EMBL" id="CP115667">
    <property type="protein sequence ID" value="WBW49920.1"/>
    <property type="molecule type" value="Genomic_DNA"/>
</dbReference>
<reference evidence="2 3" key="1">
    <citation type="submission" date="2023-01" db="EMBL/GenBank/DDBJ databases">
        <authorList>
            <person name="Lee S.H."/>
            <person name="Jung H.S."/>
            <person name="Yun J.U."/>
        </authorList>
    </citation>
    <scope>NUCLEOTIDE SEQUENCE [LARGE SCALE GENOMIC DNA]</scope>
    <source>
        <strain evidence="2 3">CBA3646</strain>
    </source>
</reference>
<feature type="transmembrane region" description="Helical" evidence="1">
    <location>
        <begin position="174"/>
        <end position="198"/>
    </location>
</feature>
<evidence type="ECO:0000256" key="1">
    <source>
        <dbReference type="SAM" id="Phobius"/>
    </source>
</evidence>
<feature type="transmembrane region" description="Helical" evidence="1">
    <location>
        <begin position="37"/>
        <end position="56"/>
    </location>
</feature>
<evidence type="ECO:0000313" key="2">
    <source>
        <dbReference type="EMBL" id="WBW49920.1"/>
    </source>
</evidence>
<feature type="transmembrane region" description="Helical" evidence="1">
    <location>
        <begin position="400"/>
        <end position="420"/>
    </location>
</feature>
<dbReference type="InterPro" id="IPR004445">
    <property type="entry name" value="GltS"/>
</dbReference>
<feature type="transmembrane region" description="Helical" evidence="1">
    <location>
        <begin position="103"/>
        <end position="128"/>
    </location>
</feature>
<proteinExistence type="predicted"/>
<feature type="transmembrane region" description="Helical" evidence="1">
    <location>
        <begin position="243"/>
        <end position="263"/>
    </location>
</feature>
<dbReference type="PANTHER" id="PTHR36178">
    <property type="entry name" value="SLR0625 PROTEIN"/>
    <property type="match status" value="1"/>
</dbReference>
<dbReference type="RefSeq" id="WP_271191451.1">
    <property type="nucleotide sequence ID" value="NZ_CP115667.1"/>
</dbReference>
<sequence>MTSALLTDALKSLGVLSIFLLLGFFLRAKVPFFQKTFLPASVIGGFILLLLGPIVFNVLPIPEDWVSFWSLLPGILIVPVVTATPLGLGSSNAGGQKSAIKPILPLLFIMIAAYYAQYALGFITNYVFQGSYDLYETFGWELPIGYTGGHGTAAILGQMLQEANLPYWETAQGVAITTATFGIVGGILIGMVLINWAARKGYTAVLDKPGDIPRTTAVGYDTDITSHPSAGRETTSSSSLDTVAFHAAIIFVGCSIAYAILSMTKSLHIPGLDNISVWAYGIIVMFILNSLINKMGLSFLIDAKIKGKITGPFTEFAVIAAIASLPVEAVMSYLIPILFMCLLGYVVTVGLLLLLCKKFLRDAWFETMVATLGMSTGVFLTGLLLLRICDPEFETPALNNYSIAFSILSAITFAMMPVMLNVNLSFGLSTALMFTLGLTVFGLVGAWISAKIVKA</sequence>
<dbReference type="PANTHER" id="PTHR36178:SF1">
    <property type="entry name" value="SODIUM_GLUTAMATE SYMPORTER"/>
    <property type="match status" value="1"/>
</dbReference>
<accession>A0ABY7QUG7</accession>
<keyword evidence="1" id="KW-1133">Transmembrane helix</keyword>
<feature type="transmembrane region" description="Helical" evidence="1">
    <location>
        <begin position="368"/>
        <end position="388"/>
    </location>
</feature>
<organism evidence="2 3">
    <name type="scientific">Peptoniphilus equinus</name>
    <dbReference type="NCBI Taxonomy" id="3016343"/>
    <lineage>
        <taxon>Bacteria</taxon>
        <taxon>Bacillati</taxon>
        <taxon>Bacillota</taxon>
        <taxon>Tissierellia</taxon>
        <taxon>Tissierellales</taxon>
        <taxon>Peptoniphilaceae</taxon>
        <taxon>Peptoniphilus</taxon>
    </lineage>
</organism>
<keyword evidence="1" id="KW-0472">Membrane</keyword>
<feature type="transmembrane region" description="Helical" evidence="1">
    <location>
        <begin position="12"/>
        <end position="30"/>
    </location>
</feature>
<feature type="transmembrane region" description="Helical" evidence="1">
    <location>
        <begin position="333"/>
        <end position="356"/>
    </location>
</feature>
<keyword evidence="1" id="KW-0812">Transmembrane</keyword>
<gene>
    <name evidence="2" type="ORF">O6R05_07930</name>
</gene>
<feature type="transmembrane region" description="Helical" evidence="1">
    <location>
        <begin position="432"/>
        <end position="450"/>
    </location>
</feature>